<comment type="caution">
    <text evidence="2">The sequence shown here is derived from an EMBL/GenBank/DDBJ whole genome shotgun (WGS) entry which is preliminary data.</text>
</comment>
<dbReference type="OrthoDB" id="1938591at2759"/>
<name>A0A8T2V0X5_CERRI</name>
<dbReference type="EMBL" id="CM035410">
    <property type="protein sequence ID" value="KAH7437869.1"/>
    <property type="molecule type" value="Genomic_DNA"/>
</dbReference>
<reference evidence="2" key="1">
    <citation type="submission" date="2021-08" db="EMBL/GenBank/DDBJ databases">
        <title>WGS assembly of Ceratopteris richardii.</title>
        <authorList>
            <person name="Marchant D.B."/>
            <person name="Chen G."/>
            <person name="Jenkins J."/>
            <person name="Shu S."/>
            <person name="Leebens-Mack J."/>
            <person name="Grimwood J."/>
            <person name="Schmutz J."/>
            <person name="Soltis P."/>
            <person name="Soltis D."/>
            <person name="Chen Z.-H."/>
        </authorList>
    </citation>
    <scope>NUCLEOTIDE SEQUENCE</scope>
    <source>
        <strain evidence="2">Whitten #5841</strain>
        <tissue evidence="2">Leaf</tissue>
    </source>
</reference>
<dbReference type="PANTHER" id="PTHR46872:SF10">
    <property type="entry name" value="MYB-LIKE DOMAIN-CONTAINING PROTEIN"/>
    <property type="match status" value="1"/>
</dbReference>
<keyword evidence="3" id="KW-1185">Reference proteome</keyword>
<evidence type="ECO:0008006" key="4">
    <source>
        <dbReference type="Google" id="ProtNLM"/>
    </source>
</evidence>
<dbReference type="AlphaFoldDB" id="A0A8T2V0X5"/>
<dbReference type="Proteomes" id="UP000825935">
    <property type="component" value="Chromosome 5"/>
</dbReference>
<dbReference type="OMA" id="NECETHA"/>
<gene>
    <name evidence="2" type="ORF">KP509_05G093300</name>
</gene>
<dbReference type="PANTHER" id="PTHR46872">
    <property type="entry name" value="DNA BINDING PROTEIN"/>
    <property type="match status" value="1"/>
</dbReference>
<dbReference type="CDD" id="cd00167">
    <property type="entry name" value="SANT"/>
    <property type="match status" value="1"/>
</dbReference>
<accession>A0A8T2V0X5</accession>
<feature type="compositionally biased region" description="Acidic residues" evidence="1">
    <location>
        <begin position="227"/>
        <end position="236"/>
    </location>
</feature>
<feature type="region of interest" description="Disordered" evidence="1">
    <location>
        <begin position="227"/>
        <end position="255"/>
    </location>
</feature>
<dbReference type="InterPro" id="IPR001005">
    <property type="entry name" value="SANT/Myb"/>
</dbReference>
<organism evidence="2 3">
    <name type="scientific">Ceratopteris richardii</name>
    <name type="common">Triangle waterfern</name>
    <dbReference type="NCBI Taxonomy" id="49495"/>
    <lineage>
        <taxon>Eukaryota</taxon>
        <taxon>Viridiplantae</taxon>
        <taxon>Streptophyta</taxon>
        <taxon>Embryophyta</taxon>
        <taxon>Tracheophyta</taxon>
        <taxon>Polypodiopsida</taxon>
        <taxon>Polypodiidae</taxon>
        <taxon>Polypodiales</taxon>
        <taxon>Pteridineae</taxon>
        <taxon>Pteridaceae</taxon>
        <taxon>Parkerioideae</taxon>
        <taxon>Ceratopteris</taxon>
    </lineage>
</organism>
<protein>
    <recommendedName>
        <fullName evidence="4">AT-rich interactive domain-containing protein 2</fullName>
    </recommendedName>
</protein>
<proteinExistence type="predicted"/>
<sequence length="373" mass="42026">MNTQASSCIQCPPNSMTVDATNLAATSLEELDYDGHSLTPHKRVPLGPDFQAELPKRLLEGTKSTCRSECELDSQRWLGERVWPIQGVNLMDLDECASRASDYQHSECFCECQGSIECVRLHIKEEREALKEELGDAFCLWGFDEMGETVADKWTNQEQSAFQKLVRSNPESFWNDLFEFFPTKCMADFVSYYFNVFVLRRRAIQNRVSPDNIDSDDDMMILEMDESDDDTLDSSEEVDHVPASENEEESSSMNWSAKDGLNTCLQNMEAVRDGSAESTLRAASLQDRVATIVKESSCDGCCGSSSVEYRNHAWEMLAWENKGHIDGTHCVIDQSDKEAWTTAPPLCSTQDDLISTKGMIEEFFGSETGEHPK</sequence>
<dbReference type="EMBL" id="CM035410">
    <property type="protein sequence ID" value="KAH7437868.1"/>
    <property type="molecule type" value="Genomic_DNA"/>
</dbReference>
<evidence type="ECO:0000313" key="3">
    <source>
        <dbReference type="Proteomes" id="UP000825935"/>
    </source>
</evidence>
<evidence type="ECO:0000256" key="1">
    <source>
        <dbReference type="SAM" id="MobiDB-lite"/>
    </source>
</evidence>
<evidence type="ECO:0000313" key="2">
    <source>
        <dbReference type="EMBL" id="KAH7437869.1"/>
    </source>
</evidence>